<dbReference type="Proteomes" id="UP000193642">
    <property type="component" value="Unassembled WGS sequence"/>
</dbReference>
<dbReference type="SMART" id="SM01127">
    <property type="entry name" value="DDHD"/>
    <property type="match status" value="1"/>
</dbReference>
<dbReference type="PROSITE" id="PS51043">
    <property type="entry name" value="DDHD"/>
    <property type="match status" value="1"/>
</dbReference>
<feature type="compositionally biased region" description="Pro residues" evidence="1">
    <location>
        <begin position="362"/>
        <end position="371"/>
    </location>
</feature>
<dbReference type="OrthoDB" id="431378at2759"/>
<dbReference type="GO" id="GO:0046872">
    <property type="term" value="F:metal ion binding"/>
    <property type="evidence" value="ECO:0007669"/>
    <property type="project" value="InterPro"/>
</dbReference>
<dbReference type="AlphaFoldDB" id="A0A1Y2CU07"/>
<protein>
    <recommendedName>
        <fullName evidence="2">DDHD domain-containing protein</fullName>
    </recommendedName>
</protein>
<feature type="compositionally biased region" description="Polar residues" evidence="1">
    <location>
        <begin position="351"/>
        <end position="360"/>
    </location>
</feature>
<feature type="region of interest" description="Disordered" evidence="1">
    <location>
        <begin position="426"/>
        <end position="447"/>
    </location>
</feature>
<feature type="domain" description="DDHD" evidence="2">
    <location>
        <begin position="121"/>
        <end position="533"/>
    </location>
</feature>
<dbReference type="STRING" id="329046.A0A1Y2CU07"/>
<dbReference type="InterPro" id="IPR004177">
    <property type="entry name" value="DDHD_dom"/>
</dbReference>
<feature type="region of interest" description="Disordered" evidence="1">
    <location>
        <begin position="284"/>
        <end position="384"/>
    </location>
</feature>
<proteinExistence type="predicted"/>
<feature type="compositionally biased region" description="Basic and acidic residues" evidence="1">
    <location>
        <begin position="463"/>
        <end position="482"/>
    </location>
</feature>
<dbReference type="EMBL" id="MCGO01000007">
    <property type="protein sequence ID" value="ORY50447.1"/>
    <property type="molecule type" value="Genomic_DNA"/>
</dbReference>
<feature type="region of interest" description="Disordered" evidence="1">
    <location>
        <begin position="461"/>
        <end position="482"/>
    </location>
</feature>
<dbReference type="GO" id="GO:0005737">
    <property type="term" value="C:cytoplasm"/>
    <property type="evidence" value="ECO:0007669"/>
    <property type="project" value="TreeGrafter"/>
</dbReference>
<evidence type="ECO:0000256" key="1">
    <source>
        <dbReference type="SAM" id="MobiDB-lite"/>
    </source>
</evidence>
<evidence type="ECO:0000259" key="2">
    <source>
        <dbReference type="PROSITE" id="PS51043"/>
    </source>
</evidence>
<evidence type="ECO:0000313" key="3">
    <source>
        <dbReference type="EMBL" id="ORY50447.1"/>
    </source>
</evidence>
<organism evidence="3 4">
    <name type="scientific">Rhizoclosmatium globosum</name>
    <dbReference type="NCBI Taxonomy" id="329046"/>
    <lineage>
        <taxon>Eukaryota</taxon>
        <taxon>Fungi</taxon>
        <taxon>Fungi incertae sedis</taxon>
        <taxon>Chytridiomycota</taxon>
        <taxon>Chytridiomycota incertae sedis</taxon>
        <taxon>Chytridiomycetes</taxon>
        <taxon>Chytridiales</taxon>
        <taxon>Chytriomycetaceae</taxon>
        <taxon>Rhizoclosmatium</taxon>
    </lineage>
</organism>
<feature type="compositionally biased region" description="Basic and acidic residues" evidence="1">
    <location>
        <begin position="289"/>
        <end position="307"/>
    </location>
</feature>
<sequence length="546" mass="61264">MALVTLPTTPIFRQINNDMLADVLYFFSSFHGAKILELVAGVINDQYRKFMLENPEFIGPICILAHSLGGIITYDLLANQDIATDIPPTNQPKGKTPLKLSTDSRPAPFCRTHFEITYPKLCFKPSMLVTLGSQVAAVMIMRGQSPNEYKLPPGILYRNVFHLYDPLAYRIEPLHDARYAEISPILIQRPSSVSKGFSMAYYHSLAQLFSSYLPSLPTDLPNLQSMLPAVAAMSFPQIGIPDLGFAGSGFPELMAMPKSFSDARKAMLESMYNLTSWGLFNDGVHGTKRTHDRDVDEIGDVDHKEQGEGDIEDDEPKHKKRRVQRESGEGTSSDAGDLTTGKYGRKIAKPRTSTKSTKQPEPSEPTKPQPKSPTFGPTSPTVIADGVMETIRNSVRRMSNMFSLFEEDGSELPLEQDESSKLAENMKTLSPQKRPPPEPLHRRASQQDVEEVLTEELAASAERILKRDPSPEKEVPTEKTNEKPLPLKERLDYFVTETVMENTVHQYLIGMKAHFSYWNNKDMMFHIVSTLLALRKDDGNIKRDSQ</sequence>
<dbReference type="PANTHER" id="PTHR23509">
    <property type="entry name" value="PA-PL1 PHOSPHOLIPASE FAMILY"/>
    <property type="match status" value="1"/>
</dbReference>
<dbReference type="Pfam" id="PF02862">
    <property type="entry name" value="DDHD"/>
    <property type="match status" value="1"/>
</dbReference>
<evidence type="ECO:0000313" key="4">
    <source>
        <dbReference type="Proteomes" id="UP000193642"/>
    </source>
</evidence>
<dbReference type="PANTHER" id="PTHR23509:SF10">
    <property type="entry name" value="LD21067P"/>
    <property type="match status" value="1"/>
</dbReference>
<dbReference type="InterPro" id="IPR058055">
    <property type="entry name" value="PA-PLA1"/>
</dbReference>
<accession>A0A1Y2CU07</accession>
<dbReference type="GO" id="GO:0004620">
    <property type="term" value="F:phospholipase activity"/>
    <property type="evidence" value="ECO:0007669"/>
    <property type="project" value="TreeGrafter"/>
</dbReference>
<keyword evidence="4" id="KW-1185">Reference proteome</keyword>
<name>A0A1Y2CU07_9FUNG</name>
<comment type="caution">
    <text evidence="3">The sequence shown here is derived from an EMBL/GenBank/DDBJ whole genome shotgun (WGS) entry which is preliminary data.</text>
</comment>
<reference evidence="3 4" key="1">
    <citation type="submission" date="2016-07" db="EMBL/GenBank/DDBJ databases">
        <title>Pervasive Adenine N6-methylation of Active Genes in Fungi.</title>
        <authorList>
            <consortium name="DOE Joint Genome Institute"/>
            <person name="Mondo S.J."/>
            <person name="Dannebaum R.O."/>
            <person name="Kuo R.C."/>
            <person name="Labutti K."/>
            <person name="Haridas S."/>
            <person name="Kuo A."/>
            <person name="Salamov A."/>
            <person name="Ahrendt S.R."/>
            <person name="Lipzen A."/>
            <person name="Sullivan W."/>
            <person name="Andreopoulos W.B."/>
            <person name="Clum A."/>
            <person name="Lindquist E."/>
            <person name="Daum C."/>
            <person name="Ramamoorthy G.K."/>
            <person name="Gryganskyi A."/>
            <person name="Culley D."/>
            <person name="Magnuson J.K."/>
            <person name="James T.Y."/>
            <person name="O'Malley M.A."/>
            <person name="Stajich J.E."/>
            <person name="Spatafora J.W."/>
            <person name="Visel A."/>
            <person name="Grigoriev I.V."/>
        </authorList>
    </citation>
    <scope>NUCLEOTIDE SEQUENCE [LARGE SCALE GENOMIC DNA]</scope>
    <source>
        <strain evidence="3 4">JEL800</strain>
    </source>
</reference>
<gene>
    <name evidence="3" type="ORF">BCR33DRAFT_713245</name>
</gene>